<dbReference type="EMBL" id="LAZR01006187">
    <property type="protein sequence ID" value="KKM94065.1"/>
    <property type="molecule type" value="Genomic_DNA"/>
</dbReference>
<accession>A0A0F9NYZ6</accession>
<dbReference type="AlphaFoldDB" id="A0A0F9NYZ6"/>
<organism evidence="1">
    <name type="scientific">marine sediment metagenome</name>
    <dbReference type="NCBI Taxonomy" id="412755"/>
    <lineage>
        <taxon>unclassified sequences</taxon>
        <taxon>metagenomes</taxon>
        <taxon>ecological metagenomes</taxon>
    </lineage>
</organism>
<reference evidence="1" key="1">
    <citation type="journal article" date="2015" name="Nature">
        <title>Complex archaea that bridge the gap between prokaryotes and eukaryotes.</title>
        <authorList>
            <person name="Spang A."/>
            <person name="Saw J.H."/>
            <person name="Jorgensen S.L."/>
            <person name="Zaremba-Niedzwiedzka K."/>
            <person name="Martijn J."/>
            <person name="Lind A.E."/>
            <person name="van Eijk R."/>
            <person name="Schleper C."/>
            <person name="Guy L."/>
            <person name="Ettema T.J."/>
        </authorList>
    </citation>
    <scope>NUCLEOTIDE SEQUENCE</scope>
</reference>
<gene>
    <name evidence="1" type="ORF">LCGC14_1202070</name>
</gene>
<proteinExistence type="predicted"/>
<comment type="caution">
    <text evidence="1">The sequence shown here is derived from an EMBL/GenBank/DDBJ whole genome shotgun (WGS) entry which is preliminary data.</text>
</comment>
<protein>
    <submittedName>
        <fullName evidence="1">Uncharacterized protein</fullName>
    </submittedName>
</protein>
<evidence type="ECO:0000313" key="1">
    <source>
        <dbReference type="EMBL" id="KKM94065.1"/>
    </source>
</evidence>
<sequence length="179" mass="19941">MGVNLEKIARMALFDVSQKQIAYAVGVSEGRITQIMTSSDYQKVYADLSSEYFENNQTLNEAWDKTEAIALDNLLVMLEWNKDPDLMIKIAAMANRANRRGQTANTPLNGMDGVRAVIHLNQTFIERLQQVSITQASRDDEIPQKDINVMTPGDVERSFINKVDDLLPPLPDGALAAAE</sequence>
<name>A0A0F9NYZ6_9ZZZZ</name>